<dbReference type="NCBIfam" id="TIGR00121">
    <property type="entry name" value="birA_ligase"/>
    <property type="match status" value="1"/>
</dbReference>
<comment type="caution">
    <text evidence="3">The sequence shown here is derived from an EMBL/GenBank/DDBJ whole genome shotgun (WGS) entry which is preliminary data.</text>
</comment>
<dbReference type="GO" id="GO:0004077">
    <property type="term" value="F:biotin--[biotin carboxyl-carrier protein] ligase activity"/>
    <property type="evidence" value="ECO:0007669"/>
    <property type="project" value="InterPro"/>
</dbReference>
<name>V2TNY3_9GAMM</name>
<dbReference type="InterPro" id="IPR004408">
    <property type="entry name" value="Biotin_CoA_COase_ligase"/>
</dbReference>
<dbReference type="EMBL" id="AYER01000009">
    <property type="protein sequence ID" value="ESK37710.1"/>
    <property type="molecule type" value="Genomic_DNA"/>
</dbReference>
<dbReference type="Pfam" id="PF03099">
    <property type="entry name" value="BPL_LplA_LipB"/>
    <property type="match status" value="1"/>
</dbReference>
<dbReference type="InterPro" id="IPR045864">
    <property type="entry name" value="aa-tRNA-synth_II/BPL/LPL"/>
</dbReference>
<gene>
    <name evidence="3" type="ORF">P256_02143</name>
</gene>
<feature type="domain" description="BPL/LPL catalytic" evidence="2">
    <location>
        <begin position="28"/>
        <end position="141"/>
    </location>
</feature>
<dbReference type="OrthoDB" id="9807064at2"/>
<dbReference type="Proteomes" id="UP000023785">
    <property type="component" value="Unassembled WGS sequence"/>
</dbReference>
<proteinExistence type="predicted"/>
<evidence type="ECO:0000256" key="1">
    <source>
        <dbReference type="ARBA" id="ARBA00022598"/>
    </source>
</evidence>
<dbReference type="GO" id="GO:0005737">
    <property type="term" value="C:cytoplasm"/>
    <property type="evidence" value="ECO:0007669"/>
    <property type="project" value="TreeGrafter"/>
</dbReference>
<dbReference type="PATRIC" id="fig|1392540.3.peg.2065"/>
<dbReference type="eggNOG" id="COG0340">
    <property type="taxonomic scope" value="Bacteria"/>
</dbReference>
<dbReference type="STRING" id="1392540.P256_02143"/>
<dbReference type="InterPro" id="IPR004143">
    <property type="entry name" value="BPL_LPL_catalytic"/>
</dbReference>
<dbReference type="Gene3D" id="3.30.930.10">
    <property type="entry name" value="Bira Bifunctional Protein, Domain 2"/>
    <property type="match status" value="1"/>
</dbReference>
<protein>
    <submittedName>
        <fullName evidence="3">Biotin-[acetyl-CoA-carboxylase] ligase</fullName>
    </submittedName>
</protein>
<dbReference type="Gene3D" id="2.30.30.100">
    <property type="match status" value="1"/>
</dbReference>
<dbReference type="RefSeq" id="WP_023273756.1">
    <property type="nucleotide sequence ID" value="NZ_KI530735.1"/>
</dbReference>
<organism evidence="3 4">
    <name type="scientific">Acinetobacter nectaris CIP 110549</name>
    <dbReference type="NCBI Taxonomy" id="1392540"/>
    <lineage>
        <taxon>Bacteria</taxon>
        <taxon>Pseudomonadati</taxon>
        <taxon>Pseudomonadota</taxon>
        <taxon>Gammaproteobacteria</taxon>
        <taxon>Moraxellales</taxon>
        <taxon>Moraxellaceae</taxon>
        <taxon>Acinetobacter</taxon>
    </lineage>
</organism>
<accession>V2TNY3</accession>
<evidence type="ECO:0000313" key="4">
    <source>
        <dbReference type="Proteomes" id="UP000023785"/>
    </source>
</evidence>
<dbReference type="AlphaFoldDB" id="V2TNY3"/>
<reference evidence="3 4" key="1">
    <citation type="submission" date="2013-10" db="EMBL/GenBank/DDBJ databases">
        <title>The Genome Sequence of Acinetobacter nectaris CIP 110549.</title>
        <authorList>
            <consortium name="The Broad Institute Genomics Platform"/>
            <consortium name="The Broad Institute Genome Sequencing Center for Infectious Disease"/>
            <person name="Cerqueira G."/>
            <person name="Feldgarden M."/>
            <person name="Courvalin P."/>
            <person name="Grillot-Courvalin C."/>
            <person name="Clermont D."/>
            <person name="Rocha E."/>
            <person name="Yoon E.-J."/>
            <person name="Nemec A."/>
            <person name="Young S.K."/>
            <person name="Zeng Q."/>
            <person name="Gargeya S."/>
            <person name="Fitzgerald M."/>
            <person name="Abouelleil A."/>
            <person name="Alvarado L."/>
            <person name="Berlin A.M."/>
            <person name="Chapman S.B."/>
            <person name="Gainer-Dewar J."/>
            <person name="Goldberg J."/>
            <person name="Gnerre S."/>
            <person name="Griggs A."/>
            <person name="Gujja S."/>
            <person name="Hansen M."/>
            <person name="Howarth C."/>
            <person name="Imamovic A."/>
            <person name="Ireland A."/>
            <person name="Larimer J."/>
            <person name="McCowan C."/>
            <person name="Murphy C."/>
            <person name="Pearson M."/>
            <person name="Poon T.W."/>
            <person name="Priest M."/>
            <person name="Roberts A."/>
            <person name="Saif S."/>
            <person name="Shea T."/>
            <person name="Sykes S."/>
            <person name="Wortman J."/>
            <person name="Nusbaum C."/>
            <person name="Birren B."/>
        </authorList>
    </citation>
    <scope>NUCLEOTIDE SEQUENCE [LARGE SCALE GENOMIC DNA]</scope>
    <source>
        <strain evidence="3 4">CIP 110549</strain>
    </source>
</reference>
<keyword evidence="4" id="KW-1185">Reference proteome</keyword>
<dbReference type="PANTHER" id="PTHR12835">
    <property type="entry name" value="BIOTIN PROTEIN LIGASE"/>
    <property type="match status" value="1"/>
</dbReference>
<dbReference type="SUPFAM" id="SSF55681">
    <property type="entry name" value="Class II aaRS and biotin synthetases"/>
    <property type="match status" value="1"/>
</dbReference>
<keyword evidence="1 3" id="KW-0436">Ligase</keyword>
<dbReference type="HOGENOM" id="CLU_051096_1_0_6"/>
<dbReference type="PANTHER" id="PTHR12835:SF5">
    <property type="entry name" value="BIOTIN--PROTEIN LIGASE"/>
    <property type="match status" value="1"/>
</dbReference>
<sequence>MDSETQILKRLLSLSNHIPEVVLLKQTTESTNDDVKILAQQGVSTALVCSETQTQGRGQHHREWQSPQGNIYFSTLVNTTIPLDGRLALETALNLLHMPCICNLDLYIKWPNDLYSMQGKWGGILVEPISAHQAIVGVGINLFPHTSIASLDQQTTSLTQLAHLDVSRTEVIAQMYIAIQNAVQWFNYGSQNLAERFNYVAMFKNRMVTFEHAQGKIQGIFTGIQSDGAVCIEVDGKINNFYQGRLRLLEGTS</sequence>
<evidence type="ECO:0000313" key="3">
    <source>
        <dbReference type="EMBL" id="ESK37710.1"/>
    </source>
</evidence>
<evidence type="ECO:0000259" key="2">
    <source>
        <dbReference type="Pfam" id="PF03099"/>
    </source>
</evidence>